<evidence type="ECO:0000256" key="4">
    <source>
        <dbReference type="ARBA" id="ARBA00022475"/>
    </source>
</evidence>
<dbReference type="GO" id="GO:0022857">
    <property type="term" value="F:transmembrane transporter activity"/>
    <property type="evidence" value="ECO:0007669"/>
    <property type="project" value="InterPro"/>
</dbReference>
<evidence type="ECO:0000256" key="8">
    <source>
        <dbReference type="SAM" id="Phobius"/>
    </source>
</evidence>
<evidence type="ECO:0000256" key="1">
    <source>
        <dbReference type="ARBA" id="ARBA00004651"/>
    </source>
</evidence>
<dbReference type="GO" id="GO:0033214">
    <property type="term" value="P:siderophore-iron import into cell"/>
    <property type="evidence" value="ECO:0007669"/>
    <property type="project" value="TreeGrafter"/>
</dbReference>
<dbReference type="AlphaFoldDB" id="A0A5J5KYW7"/>
<feature type="transmembrane region" description="Helical" evidence="8">
    <location>
        <begin position="209"/>
        <end position="228"/>
    </location>
</feature>
<dbReference type="GO" id="GO:0005886">
    <property type="term" value="C:plasma membrane"/>
    <property type="evidence" value="ECO:0007669"/>
    <property type="project" value="UniProtKB-SubCell"/>
</dbReference>
<keyword evidence="10" id="KW-1185">Reference proteome</keyword>
<dbReference type="CDD" id="cd06550">
    <property type="entry name" value="TM_ABC_iron-siderophores_like"/>
    <property type="match status" value="1"/>
</dbReference>
<keyword evidence="3" id="KW-0813">Transport</keyword>
<organism evidence="9 10">
    <name type="scientific">Kocuria coralli</name>
    <dbReference type="NCBI Taxonomy" id="1461025"/>
    <lineage>
        <taxon>Bacteria</taxon>
        <taxon>Bacillati</taxon>
        <taxon>Actinomycetota</taxon>
        <taxon>Actinomycetes</taxon>
        <taxon>Micrococcales</taxon>
        <taxon>Micrococcaceae</taxon>
        <taxon>Kocuria</taxon>
    </lineage>
</organism>
<evidence type="ECO:0000313" key="10">
    <source>
        <dbReference type="Proteomes" id="UP000325957"/>
    </source>
</evidence>
<feature type="transmembrane region" description="Helical" evidence="8">
    <location>
        <begin position="256"/>
        <end position="283"/>
    </location>
</feature>
<keyword evidence="7 8" id="KW-0472">Membrane</keyword>
<dbReference type="Gene3D" id="1.10.3470.10">
    <property type="entry name" value="ABC transporter involved in vitamin B12 uptake, BtuC"/>
    <property type="match status" value="1"/>
</dbReference>
<dbReference type="PANTHER" id="PTHR30472">
    <property type="entry name" value="FERRIC ENTEROBACTIN TRANSPORT SYSTEM PERMEASE PROTEIN"/>
    <property type="match status" value="1"/>
</dbReference>
<keyword evidence="4" id="KW-1003">Cell membrane</keyword>
<dbReference type="PANTHER" id="PTHR30472:SF1">
    <property type="entry name" value="FE(3+) DICITRATE TRANSPORT SYSTEM PERMEASE PROTEIN FECC-RELATED"/>
    <property type="match status" value="1"/>
</dbReference>
<dbReference type="FunFam" id="1.10.3470.10:FF:000001">
    <property type="entry name" value="Vitamin B12 ABC transporter permease BtuC"/>
    <property type="match status" value="1"/>
</dbReference>
<comment type="subcellular location">
    <subcellularLocation>
        <location evidence="1">Cell membrane</location>
        <topology evidence="1">Multi-pass membrane protein</topology>
    </subcellularLocation>
</comment>
<feature type="transmembrane region" description="Helical" evidence="8">
    <location>
        <begin position="110"/>
        <end position="131"/>
    </location>
</feature>
<keyword evidence="5 8" id="KW-0812">Transmembrane</keyword>
<dbReference type="EMBL" id="SZWF01000004">
    <property type="protein sequence ID" value="KAA9394813.1"/>
    <property type="molecule type" value="Genomic_DNA"/>
</dbReference>
<dbReference type="InterPro" id="IPR037294">
    <property type="entry name" value="ABC_BtuC-like"/>
</dbReference>
<dbReference type="RefSeq" id="WP_158033124.1">
    <property type="nucleotide sequence ID" value="NZ_ML708613.1"/>
</dbReference>
<feature type="transmembrane region" description="Helical" evidence="8">
    <location>
        <begin position="78"/>
        <end position="98"/>
    </location>
</feature>
<evidence type="ECO:0000313" key="9">
    <source>
        <dbReference type="EMBL" id="KAA9394813.1"/>
    </source>
</evidence>
<evidence type="ECO:0000256" key="5">
    <source>
        <dbReference type="ARBA" id="ARBA00022692"/>
    </source>
</evidence>
<dbReference type="InterPro" id="IPR000522">
    <property type="entry name" value="ABC_transptr_permease_BtuC"/>
</dbReference>
<keyword evidence="6 8" id="KW-1133">Transmembrane helix</keyword>
<evidence type="ECO:0000256" key="6">
    <source>
        <dbReference type="ARBA" id="ARBA00022989"/>
    </source>
</evidence>
<feature type="transmembrane region" description="Helical" evidence="8">
    <location>
        <begin position="26"/>
        <end position="46"/>
    </location>
</feature>
<dbReference type="Pfam" id="PF01032">
    <property type="entry name" value="FecCD"/>
    <property type="match status" value="1"/>
</dbReference>
<accession>A0A5J5KYW7</accession>
<comment type="caution">
    <text evidence="9">The sequence shown here is derived from an EMBL/GenBank/DDBJ whole genome shotgun (WGS) entry which is preliminary data.</text>
</comment>
<evidence type="ECO:0000256" key="2">
    <source>
        <dbReference type="ARBA" id="ARBA00007935"/>
    </source>
</evidence>
<dbReference type="Proteomes" id="UP000325957">
    <property type="component" value="Unassembled WGS sequence"/>
</dbReference>
<feature type="transmembrane region" description="Helical" evidence="8">
    <location>
        <begin position="295"/>
        <end position="313"/>
    </location>
</feature>
<proteinExistence type="inferred from homology"/>
<gene>
    <name evidence="9" type="ORF">FCK90_04570</name>
</gene>
<feature type="transmembrane region" description="Helical" evidence="8">
    <location>
        <begin position="137"/>
        <end position="156"/>
    </location>
</feature>
<protein>
    <submittedName>
        <fullName evidence="9">Fe(3+)-siderophore ABC transporter permease</fullName>
    </submittedName>
</protein>
<dbReference type="OrthoDB" id="9782305at2"/>
<evidence type="ECO:0000256" key="7">
    <source>
        <dbReference type="ARBA" id="ARBA00023136"/>
    </source>
</evidence>
<evidence type="ECO:0000256" key="3">
    <source>
        <dbReference type="ARBA" id="ARBA00022448"/>
    </source>
</evidence>
<name>A0A5J5KYW7_9MICC</name>
<feature type="transmembrane region" description="Helical" evidence="8">
    <location>
        <begin position="168"/>
        <end position="189"/>
    </location>
</feature>
<dbReference type="SUPFAM" id="SSF81345">
    <property type="entry name" value="ABC transporter involved in vitamin B12 uptake, BtuC"/>
    <property type="match status" value="1"/>
</dbReference>
<sequence>MSAPPISRTPPASEPTRLRDHRSARFWGALIIGALCLIALTLSMLVGSRAISPAEVWHFLINPDAGDPVSQVVWQSRVPRTALVLVAGAALGVAGGLMQAVTRNPMTDPGILGVNSGASLFVVVGIAFFDVTVIAQYMWWSFAGAVITSFAVFIIGNTGPLRGNPIRMTLSGVALGAVLSGFTSAVLLTNPATYERMRGWSAGTTASQPLDSVLAIAPFVVIGLVIALTSTRALDVLALGEANAVAMGANPNRTRLVALIAIALLAGGATAAAGPIGFIGLMAPHVSRMFVGPHQGWIMCYSILLAPAILGFSDVLGRVMTEGEVPVGVVTAFIGAPLLIYMVRRFRVPEV</sequence>
<reference evidence="9 10" key="1">
    <citation type="submission" date="2019-05" db="EMBL/GenBank/DDBJ databases">
        <title>Kocuria coralli sp. nov., a novel actinobacterium isolated from coral reef seawater.</title>
        <authorList>
            <person name="Li J."/>
        </authorList>
    </citation>
    <scope>NUCLEOTIDE SEQUENCE [LARGE SCALE GENOMIC DNA]</scope>
    <source>
        <strain evidence="9 10">SCSIO 13007</strain>
    </source>
</reference>
<feature type="transmembrane region" description="Helical" evidence="8">
    <location>
        <begin position="325"/>
        <end position="343"/>
    </location>
</feature>
<comment type="similarity">
    <text evidence="2">Belongs to the binding-protein-dependent transport system permease family. FecCD subfamily.</text>
</comment>